<gene>
    <name evidence="3" type="ORF">BCY91_01415</name>
</gene>
<evidence type="ECO:0000259" key="2">
    <source>
        <dbReference type="PROSITE" id="PS50206"/>
    </source>
</evidence>
<dbReference type="Proteomes" id="UP000283433">
    <property type="component" value="Unassembled WGS sequence"/>
</dbReference>
<reference evidence="3 4" key="1">
    <citation type="submission" date="2016-07" db="EMBL/GenBank/DDBJ databases">
        <title>Genome of Pelobium manganitolerans.</title>
        <authorList>
            <person name="Wu S."/>
            <person name="Wang G."/>
        </authorList>
    </citation>
    <scope>NUCLEOTIDE SEQUENCE [LARGE SCALE GENOMIC DNA]</scope>
    <source>
        <strain evidence="3 4">YS-25</strain>
    </source>
</reference>
<dbReference type="RefSeq" id="WP_120180222.1">
    <property type="nucleotide sequence ID" value="NZ_MBTA01000001.1"/>
</dbReference>
<feature type="chain" id="PRO_5019319432" description="Rhodanese domain-containing protein" evidence="1">
    <location>
        <begin position="21"/>
        <end position="133"/>
    </location>
</feature>
<dbReference type="EMBL" id="MBTA01000001">
    <property type="protein sequence ID" value="RKD20304.1"/>
    <property type="molecule type" value="Genomic_DNA"/>
</dbReference>
<dbReference type="Pfam" id="PF00581">
    <property type="entry name" value="Rhodanese"/>
    <property type="match status" value="1"/>
</dbReference>
<dbReference type="Gene3D" id="3.40.250.10">
    <property type="entry name" value="Rhodanese-like domain"/>
    <property type="match status" value="1"/>
</dbReference>
<proteinExistence type="predicted"/>
<feature type="domain" description="Rhodanese" evidence="2">
    <location>
        <begin position="39"/>
        <end position="129"/>
    </location>
</feature>
<name>A0A419SBV1_9SPHI</name>
<dbReference type="PROSITE" id="PS50206">
    <property type="entry name" value="RHODANESE_3"/>
    <property type="match status" value="1"/>
</dbReference>
<sequence>MKRFILAVLLLLSATVTVKAQEKEQHLLTSKVFSDSLKTQTNAVLIDVRTPEEYKENHIFKAINLNVKDTAFVKQASALDKSKSYYLYCRSGKRSALAADELRKLGFVHIYELDGGITQWIADALPIQSTVKD</sequence>
<dbReference type="AlphaFoldDB" id="A0A419SBV1"/>
<dbReference type="InterPro" id="IPR036873">
    <property type="entry name" value="Rhodanese-like_dom_sf"/>
</dbReference>
<dbReference type="SUPFAM" id="SSF52821">
    <property type="entry name" value="Rhodanese/Cell cycle control phosphatase"/>
    <property type="match status" value="1"/>
</dbReference>
<dbReference type="InterPro" id="IPR001763">
    <property type="entry name" value="Rhodanese-like_dom"/>
</dbReference>
<dbReference type="InterPro" id="IPR050229">
    <property type="entry name" value="GlpE_sulfurtransferase"/>
</dbReference>
<keyword evidence="4" id="KW-1185">Reference proteome</keyword>
<comment type="caution">
    <text evidence="3">The sequence shown here is derived from an EMBL/GenBank/DDBJ whole genome shotgun (WGS) entry which is preliminary data.</text>
</comment>
<dbReference type="CDD" id="cd00158">
    <property type="entry name" value="RHOD"/>
    <property type="match status" value="1"/>
</dbReference>
<organism evidence="3 4">
    <name type="scientific">Pelobium manganitolerans</name>
    <dbReference type="NCBI Taxonomy" id="1842495"/>
    <lineage>
        <taxon>Bacteria</taxon>
        <taxon>Pseudomonadati</taxon>
        <taxon>Bacteroidota</taxon>
        <taxon>Sphingobacteriia</taxon>
        <taxon>Sphingobacteriales</taxon>
        <taxon>Sphingobacteriaceae</taxon>
        <taxon>Pelobium</taxon>
    </lineage>
</organism>
<protein>
    <recommendedName>
        <fullName evidence="2">Rhodanese domain-containing protein</fullName>
    </recommendedName>
</protein>
<dbReference type="SMART" id="SM00450">
    <property type="entry name" value="RHOD"/>
    <property type="match status" value="1"/>
</dbReference>
<feature type="signal peptide" evidence="1">
    <location>
        <begin position="1"/>
        <end position="20"/>
    </location>
</feature>
<accession>A0A419SBV1</accession>
<evidence type="ECO:0000256" key="1">
    <source>
        <dbReference type="SAM" id="SignalP"/>
    </source>
</evidence>
<evidence type="ECO:0000313" key="3">
    <source>
        <dbReference type="EMBL" id="RKD20304.1"/>
    </source>
</evidence>
<dbReference type="PANTHER" id="PTHR43031">
    <property type="entry name" value="FAD-DEPENDENT OXIDOREDUCTASE"/>
    <property type="match status" value="1"/>
</dbReference>
<keyword evidence="1" id="KW-0732">Signal</keyword>
<evidence type="ECO:0000313" key="4">
    <source>
        <dbReference type="Proteomes" id="UP000283433"/>
    </source>
</evidence>
<dbReference type="PANTHER" id="PTHR43031:SF1">
    <property type="entry name" value="PYRIDINE NUCLEOTIDE-DISULPHIDE OXIDOREDUCTASE"/>
    <property type="match status" value="1"/>
</dbReference>
<dbReference type="OrthoDB" id="9808735at2"/>